<feature type="domain" description="Disease resistance R13L4/SHOC-2-like LRR" evidence="2">
    <location>
        <begin position="131"/>
        <end position="291"/>
    </location>
</feature>
<reference evidence="3 4" key="1">
    <citation type="submission" date="2019-11" db="EMBL/GenBank/DDBJ databases">
        <title>Whole genome sequence of Oryza granulata.</title>
        <authorList>
            <person name="Li W."/>
        </authorList>
    </citation>
    <scope>NUCLEOTIDE SEQUENCE [LARGE SCALE GENOMIC DNA]</scope>
    <source>
        <strain evidence="4">cv. Menghai</strain>
        <tissue evidence="3">Leaf</tissue>
    </source>
</reference>
<gene>
    <name evidence="3" type="ORF">E2562_009918</name>
</gene>
<dbReference type="EMBL" id="SPHZ02000011">
    <property type="protein sequence ID" value="KAF0891519.1"/>
    <property type="molecule type" value="Genomic_DNA"/>
</dbReference>
<proteinExistence type="predicted"/>
<dbReference type="Proteomes" id="UP000479710">
    <property type="component" value="Unassembled WGS sequence"/>
</dbReference>
<sequence length="353" mass="39685">MVRIEHSPDKPAGIKGFLSKKTHKLKKLLYHHKFAGKFLELKRRVVEANERRRRYEVDGSTSATTTSDLLLDPRLPALYSGLDELVGIEGPRNCIINLLTNEADSGSSTQRLKVLPVVGCGGLGKTTLAKQELNIKDYLYWVPEWTRMLSSLVHLCLSIAGIGEEDMQVLEGILTLLFLRLQLKNPPQLRLVIGSEGFKHLNELHVFCTYSAMPLMFVPGAMPELHRLRLEFQARETMSMYGDFDFGIEHLLGLQNVKVEIGYFSGDTDMEAVAAKDAITTASIIHPNRPLLDVRIHVTMLFIIRERAQLTGLQSATNEVNEEMDFQGDLDNPEVSQKLLQLVSSKSFEAEPE</sequence>
<dbReference type="AlphaFoldDB" id="A0A6G1BU37"/>
<name>A0A6G1BU37_9ORYZ</name>
<protein>
    <recommendedName>
        <fullName evidence="2">Disease resistance R13L4/SHOC-2-like LRR domain-containing protein</fullName>
    </recommendedName>
</protein>
<dbReference type="OrthoDB" id="611041at2759"/>
<evidence type="ECO:0000259" key="2">
    <source>
        <dbReference type="Pfam" id="PF23598"/>
    </source>
</evidence>
<accession>A0A6G1BU37</accession>
<evidence type="ECO:0000313" key="3">
    <source>
        <dbReference type="EMBL" id="KAF0891519.1"/>
    </source>
</evidence>
<comment type="caution">
    <text evidence="3">The sequence shown here is derived from an EMBL/GenBank/DDBJ whole genome shotgun (WGS) entry which is preliminary data.</text>
</comment>
<dbReference type="PANTHER" id="PTHR19338:SF65">
    <property type="entry name" value="OS06G0163900 PROTEIN"/>
    <property type="match status" value="1"/>
</dbReference>
<dbReference type="Gene3D" id="3.40.50.300">
    <property type="entry name" value="P-loop containing nucleotide triphosphate hydrolases"/>
    <property type="match status" value="1"/>
</dbReference>
<evidence type="ECO:0000313" key="4">
    <source>
        <dbReference type="Proteomes" id="UP000479710"/>
    </source>
</evidence>
<organism evidence="3 4">
    <name type="scientific">Oryza meyeriana var. granulata</name>
    <dbReference type="NCBI Taxonomy" id="110450"/>
    <lineage>
        <taxon>Eukaryota</taxon>
        <taxon>Viridiplantae</taxon>
        <taxon>Streptophyta</taxon>
        <taxon>Embryophyta</taxon>
        <taxon>Tracheophyta</taxon>
        <taxon>Spermatophyta</taxon>
        <taxon>Magnoliopsida</taxon>
        <taxon>Liliopsida</taxon>
        <taxon>Poales</taxon>
        <taxon>Poaceae</taxon>
        <taxon>BOP clade</taxon>
        <taxon>Oryzoideae</taxon>
        <taxon>Oryzeae</taxon>
        <taxon>Oryzinae</taxon>
        <taxon>Oryza</taxon>
        <taxon>Oryza meyeriana</taxon>
    </lineage>
</organism>
<evidence type="ECO:0000256" key="1">
    <source>
        <dbReference type="ARBA" id="ARBA00022737"/>
    </source>
</evidence>
<keyword evidence="1" id="KW-0677">Repeat</keyword>
<keyword evidence="4" id="KW-1185">Reference proteome</keyword>
<dbReference type="InterPro" id="IPR027417">
    <property type="entry name" value="P-loop_NTPase"/>
</dbReference>
<dbReference type="PANTHER" id="PTHR19338">
    <property type="entry name" value="TRANSLOCASE OF INNER MITOCHONDRIAL MEMBRANE 13 HOMOLOG"/>
    <property type="match status" value="1"/>
</dbReference>
<dbReference type="Pfam" id="PF23598">
    <property type="entry name" value="LRR_14"/>
    <property type="match status" value="1"/>
</dbReference>
<dbReference type="SUPFAM" id="SSF52540">
    <property type="entry name" value="P-loop containing nucleoside triphosphate hydrolases"/>
    <property type="match status" value="1"/>
</dbReference>
<dbReference type="InterPro" id="IPR055414">
    <property type="entry name" value="LRR_R13L4/SHOC2-like"/>
</dbReference>